<dbReference type="InterPro" id="IPR003694">
    <property type="entry name" value="NAD_synthase"/>
</dbReference>
<dbReference type="EMBL" id="UINC01002453">
    <property type="protein sequence ID" value="SUZ96832.1"/>
    <property type="molecule type" value="Genomic_DNA"/>
</dbReference>
<dbReference type="InterPro" id="IPR003010">
    <property type="entry name" value="C-N_Hydrolase"/>
</dbReference>
<gene>
    <name evidence="9" type="ORF">METZ01_LOCUS49686</name>
</gene>
<evidence type="ECO:0000256" key="4">
    <source>
        <dbReference type="ARBA" id="ARBA00022598"/>
    </source>
</evidence>
<dbReference type="PROSITE" id="PS50263">
    <property type="entry name" value="CN_HYDROLASE"/>
    <property type="match status" value="1"/>
</dbReference>
<evidence type="ECO:0000259" key="8">
    <source>
        <dbReference type="PROSITE" id="PS50263"/>
    </source>
</evidence>
<dbReference type="Gene3D" id="3.60.110.10">
    <property type="entry name" value="Carbon-nitrogen hydrolase"/>
    <property type="match status" value="1"/>
</dbReference>
<comment type="similarity">
    <text evidence="2">In the C-terminal section; belongs to the NAD synthetase family.</text>
</comment>
<protein>
    <recommendedName>
        <fullName evidence="3">NAD(+) synthase (glutamine-hydrolyzing)</fullName>
        <ecNumber evidence="3">6.3.5.1</ecNumber>
    </recommendedName>
</protein>
<feature type="domain" description="CN hydrolase" evidence="8">
    <location>
        <begin position="1"/>
        <end position="248"/>
    </location>
</feature>
<evidence type="ECO:0000313" key="9">
    <source>
        <dbReference type="EMBL" id="SUZ96832.1"/>
    </source>
</evidence>
<dbReference type="EC" id="6.3.5.1" evidence="3"/>
<dbReference type="CDD" id="cd07570">
    <property type="entry name" value="GAT_Gln-NAD-synth"/>
    <property type="match status" value="1"/>
</dbReference>
<dbReference type="CDD" id="cd00553">
    <property type="entry name" value="NAD_synthase"/>
    <property type="match status" value="1"/>
</dbReference>
<evidence type="ECO:0000256" key="1">
    <source>
        <dbReference type="ARBA" id="ARBA00005188"/>
    </source>
</evidence>
<accession>A0A381RYB5</accession>
<proteinExistence type="inferred from homology"/>
<dbReference type="InterPro" id="IPR014445">
    <property type="entry name" value="Gln-dep_NAD_synthase"/>
</dbReference>
<dbReference type="SUPFAM" id="SSF56317">
    <property type="entry name" value="Carbon-nitrogen hydrolase"/>
    <property type="match status" value="1"/>
</dbReference>
<dbReference type="AlphaFoldDB" id="A0A381RYB5"/>
<reference evidence="9" key="1">
    <citation type="submission" date="2018-05" db="EMBL/GenBank/DDBJ databases">
        <authorList>
            <person name="Lanie J.A."/>
            <person name="Ng W.-L."/>
            <person name="Kazmierczak K.M."/>
            <person name="Andrzejewski T.M."/>
            <person name="Davidsen T.M."/>
            <person name="Wayne K.J."/>
            <person name="Tettelin H."/>
            <person name="Glass J.I."/>
            <person name="Rusch D."/>
            <person name="Podicherti R."/>
            <person name="Tsui H.-C.T."/>
            <person name="Winkler M.E."/>
        </authorList>
    </citation>
    <scope>NUCLEOTIDE SEQUENCE</scope>
</reference>
<keyword evidence="7" id="KW-0520">NAD</keyword>
<name>A0A381RYB5_9ZZZZ</name>
<dbReference type="GO" id="GO:0004359">
    <property type="term" value="F:glutaminase activity"/>
    <property type="evidence" value="ECO:0007669"/>
    <property type="project" value="InterPro"/>
</dbReference>
<dbReference type="FunFam" id="3.40.50.620:FF:000106">
    <property type="entry name" value="Glutamine-dependent NAD(+) synthetase"/>
    <property type="match status" value="1"/>
</dbReference>
<keyword evidence="5" id="KW-0547">Nucleotide-binding</keyword>
<dbReference type="NCBIfam" id="TIGR00552">
    <property type="entry name" value="nadE"/>
    <property type="match status" value="1"/>
</dbReference>
<dbReference type="GO" id="GO:0009435">
    <property type="term" value="P:NAD+ biosynthetic process"/>
    <property type="evidence" value="ECO:0007669"/>
    <property type="project" value="UniProtKB-UniPathway"/>
</dbReference>
<dbReference type="PIRSF" id="PIRSF006630">
    <property type="entry name" value="NADS_GAT"/>
    <property type="match status" value="1"/>
</dbReference>
<dbReference type="PANTHER" id="PTHR23090">
    <property type="entry name" value="NH 3 /GLUTAMINE-DEPENDENT NAD + SYNTHETASE"/>
    <property type="match status" value="1"/>
</dbReference>
<dbReference type="InterPro" id="IPR022310">
    <property type="entry name" value="NAD/GMP_synthase"/>
</dbReference>
<dbReference type="GO" id="GO:0003952">
    <property type="term" value="F:NAD+ synthase (glutamine-hydrolyzing) activity"/>
    <property type="evidence" value="ECO:0007669"/>
    <property type="project" value="UniProtKB-EC"/>
</dbReference>
<dbReference type="GO" id="GO:0005737">
    <property type="term" value="C:cytoplasm"/>
    <property type="evidence" value="ECO:0007669"/>
    <property type="project" value="InterPro"/>
</dbReference>
<comment type="pathway">
    <text evidence="1">Cofactor biosynthesis; NAD(+) biosynthesis; NAD(+) from deamido-NAD(+) (L-Gln route): step 1/1.</text>
</comment>
<dbReference type="HAMAP" id="MF_02090">
    <property type="entry name" value="NadE_glutamine_dep"/>
    <property type="match status" value="1"/>
</dbReference>
<sequence>MKIALCQINTTVGDFENNCKKILSFYSNSVDANADIAVFPELAITGYPPQDLLLEQSFVDRNVQELEALTSVVEDVPMVVGYVQPIGKNLYNSAALLQNGEISGRYDKVLLPTYDVFDEDRYFTAGEKRSPLKAKVGKETIFLGVEICEDMWDEDYTCKVTDELVNAGAEMILNISSSPFSEGKFCERERLIKGHVDRCKVPFLYCNLVGGQDELIFDGNSIAYSANGKRIAAATSFKEEMVIVDLDSDEEIGHDNLSREEELFAALTLGISDYFRKTGHSKCVIGLSGGIDSALTACLAKEALGEENVLCVSMPSRFSTQHSKDDAKELAENLGVEYRVLAIGELASVYETTFDSQFDGMARDITEENIQARIRGNFLMAFANKMGYLVISTGNKTELALGYCTLYGDMSGGLAAISDLNKMDVYAMCKWYNQDRGKEIIPTSTLTKKPSAELAEDQVDPFDYEVVSPLVEEIVENHRTKAELVKLGYDAKLVKDVNRLVHRSEFKRRQAAPGLRVTSKAFGMGRRYPIVNRFMES</sequence>
<dbReference type="Gene3D" id="3.40.50.620">
    <property type="entry name" value="HUPs"/>
    <property type="match status" value="1"/>
</dbReference>
<evidence type="ECO:0000256" key="6">
    <source>
        <dbReference type="ARBA" id="ARBA00022840"/>
    </source>
</evidence>
<dbReference type="NCBIfam" id="NF010588">
    <property type="entry name" value="PRK13981.1"/>
    <property type="match status" value="1"/>
</dbReference>
<dbReference type="PANTHER" id="PTHR23090:SF9">
    <property type="entry name" value="GLUTAMINE-DEPENDENT NAD(+) SYNTHETASE"/>
    <property type="match status" value="1"/>
</dbReference>
<dbReference type="SUPFAM" id="SSF52402">
    <property type="entry name" value="Adenine nucleotide alpha hydrolases-like"/>
    <property type="match status" value="1"/>
</dbReference>
<keyword evidence="4" id="KW-0436">Ligase</keyword>
<keyword evidence="6" id="KW-0067">ATP-binding</keyword>
<organism evidence="9">
    <name type="scientific">marine metagenome</name>
    <dbReference type="NCBI Taxonomy" id="408172"/>
    <lineage>
        <taxon>unclassified sequences</taxon>
        <taxon>metagenomes</taxon>
        <taxon>ecological metagenomes</taxon>
    </lineage>
</organism>
<evidence type="ECO:0000256" key="5">
    <source>
        <dbReference type="ARBA" id="ARBA00022741"/>
    </source>
</evidence>
<evidence type="ECO:0000256" key="2">
    <source>
        <dbReference type="ARBA" id="ARBA00007145"/>
    </source>
</evidence>
<dbReference type="Pfam" id="PF02540">
    <property type="entry name" value="NAD_synthase"/>
    <property type="match status" value="1"/>
</dbReference>
<dbReference type="InterPro" id="IPR014729">
    <property type="entry name" value="Rossmann-like_a/b/a_fold"/>
</dbReference>
<dbReference type="GO" id="GO:0005524">
    <property type="term" value="F:ATP binding"/>
    <property type="evidence" value="ECO:0007669"/>
    <property type="project" value="UniProtKB-KW"/>
</dbReference>
<dbReference type="Pfam" id="PF00795">
    <property type="entry name" value="CN_hydrolase"/>
    <property type="match status" value="1"/>
</dbReference>
<evidence type="ECO:0000256" key="3">
    <source>
        <dbReference type="ARBA" id="ARBA00012743"/>
    </source>
</evidence>
<dbReference type="UniPathway" id="UPA00253">
    <property type="reaction ID" value="UER00334"/>
</dbReference>
<evidence type="ECO:0000256" key="7">
    <source>
        <dbReference type="ARBA" id="ARBA00023027"/>
    </source>
</evidence>
<dbReference type="InterPro" id="IPR036526">
    <property type="entry name" value="C-N_Hydrolase_sf"/>
</dbReference>